<evidence type="ECO:0008006" key="3">
    <source>
        <dbReference type="Google" id="ProtNLM"/>
    </source>
</evidence>
<dbReference type="EMBL" id="BGZK01000346">
    <property type="protein sequence ID" value="GBP38309.1"/>
    <property type="molecule type" value="Genomic_DNA"/>
</dbReference>
<keyword evidence="2" id="KW-1185">Reference proteome</keyword>
<comment type="caution">
    <text evidence="1">The sequence shown here is derived from an EMBL/GenBank/DDBJ whole genome shotgun (WGS) entry which is preliminary data.</text>
</comment>
<dbReference type="SUPFAM" id="SSF53098">
    <property type="entry name" value="Ribonuclease H-like"/>
    <property type="match status" value="1"/>
</dbReference>
<proteinExistence type="predicted"/>
<dbReference type="InterPro" id="IPR012337">
    <property type="entry name" value="RNaseH-like_sf"/>
</dbReference>
<dbReference type="Proteomes" id="UP000299102">
    <property type="component" value="Unassembled WGS sequence"/>
</dbReference>
<name>A0A4C1VI98_EUMVA</name>
<protein>
    <recommendedName>
        <fullName evidence="3">HAT C-terminal dimerisation domain-containing protein</fullName>
    </recommendedName>
</protein>
<reference evidence="1 2" key="1">
    <citation type="journal article" date="2019" name="Commun. Biol.">
        <title>The bagworm genome reveals a unique fibroin gene that provides high tensile strength.</title>
        <authorList>
            <person name="Kono N."/>
            <person name="Nakamura H."/>
            <person name="Ohtoshi R."/>
            <person name="Tomita M."/>
            <person name="Numata K."/>
            <person name="Arakawa K."/>
        </authorList>
    </citation>
    <scope>NUCLEOTIDE SEQUENCE [LARGE SCALE GENOMIC DNA]</scope>
</reference>
<dbReference type="OrthoDB" id="8124016at2759"/>
<evidence type="ECO:0000313" key="2">
    <source>
        <dbReference type="Proteomes" id="UP000299102"/>
    </source>
</evidence>
<accession>A0A4C1VI98</accession>
<sequence length="208" mass="23727">MVRKLGNLKTPLSEKLVSSMNNHISERRIKATAVLLYLKNPNIYQDYLEQWKGNETFQLPSKYLIRKEIKNIITRLYRKEANQAEINTTVLNEDDLPLSMIAEDLSLRAIAAQNYTSLQEELEETLRASKTESPFKPVSTSLDRLESVIKKEMDLFECGGTKGRFLQFAYNSLITLPISVESERAFSAAGYIATDIRCRLADNTLNTL</sequence>
<evidence type="ECO:0000313" key="1">
    <source>
        <dbReference type="EMBL" id="GBP38309.1"/>
    </source>
</evidence>
<dbReference type="AlphaFoldDB" id="A0A4C1VI98"/>
<gene>
    <name evidence="1" type="ORF">EVAR_29253_1</name>
</gene>
<organism evidence="1 2">
    <name type="scientific">Eumeta variegata</name>
    <name type="common">Bagworm moth</name>
    <name type="synonym">Eumeta japonica</name>
    <dbReference type="NCBI Taxonomy" id="151549"/>
    <lineage>
        <taxon>Eukaryota</taxon>
        <taxon>Metazoa</taxon>
        <taxon>Ecdysozoa</taxon>
        <taxon>Arthropoda</taxon>
        <taxon>Hexapoda</taxon>
        <taxon>Insecta</taxon>
        <taxon>Pterygota</taxon>
        <taxon>Neoptera</taxon>
        <taxon>Endopterygota</taxon>
        <taxon>Lepidoptera</taxon>
        <taxon>Glossata</taxon>
        <taxon>Ditrysia</taxon>
        <taxon>Tineoidea</taxon>
        <taxon>Psychidae</taxon>
        <taxon>Oiketicinae</taxon>
        <taxon>Eumeta</taxon>
    </lineage>
</organism>